<evidence type="ECO:0000313" key="3">
    <source>
        <dbReference type="Proteomes" id="UP000078287"/>
    </source>
</evidence>
<evidence type="ECO:0000313" key="2">
    <source>
        <dbReference type="EMBL" id="OAN45531.1"/>
    </source>
</evidence>
<name>A0A178M9S2_9CHLR</name>
<dbReference type="AlphaFoldDB" id="A0A178M9S2"/>
<dbReference type="RefSeq" id="WP_066787396.1">
    <property type="nucleotide sequence ID" value="NZ_LWQS01000053.1"/>
</dbReference>
<protein>
    <submittedName>
        <fullName evidence="2">Peptidase S41</fullName>
    </submittedName>
</protein>
<gene>
    <name evidence="2" type="ORF">A6A03_14300</name>
</gene>
<dbReference type="Pfam" id="PF14684">
    <property type="entry name" value="Tricorn_C1"/>
    <property type="match status" value="1"/>
</dbReference>
<dbReference type="STRING" id="1707952.A6A03_14300"/>
<dbReference type="InterPro" id="IPR036034">
    <property type="entry name" value="PDZ_sf"/>
</dbReference>
<reference evidence="2 3" key="1">
    <citation type="submission" date="2016-04" db="EMBL/GenBank/DDBJ databases">
        <title>Chloroflexus islandicus sp. nov., a thermophilic filamentous anoxygenic phototrophic bacterium from geyser Strokkur (Iceland).</title>
        <authorList>
            <person name="Gaisin V.A."/>
            <person name="Kalashnikov A.M."/>
            <person name="Sukhacheva M.V."/>
            <person name="Grouzdev D.S."/>
            <person name="Ivanov T.M."/>
            <person name="Kuznetsov B."/>
            <person name="Gorlenko V.M."/>
        </authorList>
    </citation>
    <scope>NUCLEOTIDE SEQUENCE [LARGE SCALE GENOMIC DNA]</scope>
    <source>
        <strain evidence="3">isl-2</strain>
    </source>
</reference>
<dbReference type="GO" id="GO:0006508">
    <property type="term" value="P:proteolysis"/>
    <property type="evidence" value="ECO:0007669"/>
    <property type="project" value="InterPro"/>
</dbReference>
<dbReference type="PANTHER" id="PTHR32060:SF30">
    <property type="entry name" value="CARBOXY-TERMINAL PROCESSING PROTEASE CTPA"/>
    <property type="match status" value="1"/>
</dbReference>
<dbReference type="Pfam" id="PF17820">
    <property type="entry name" value="PDZ_6"/>
    <property type="match status" value="1"/>
</dbReference>
<sequence length="462" mass="49544">MHRLRIILLLLTTLAIAGCTFVRGEPEPTTTGYNRPAAPATRIPLPAETPAPAGGAVSGLNLSPTPAPPVATIAPTPTLAPLSRDQRLQIFQQVWETVRDNYLYEDYNGLDWQAVRAELQPKVEAAATPEEFYTIMRDMIAQLGDDHSRYESPQEVAAQIAEARGQLQYGGIGVSVRTIDEGGLITRVVAGGPADQAGLRPRDLIVAVNGIPFNDPNAFGPAGAIGAVRGIPGTTVRLTVKRGDEPPRDVEVMRAVIDIAIFNRVTAERLPGDIGLLTIPSFYVDNADTQARDALTSLLAGGPVRGMIIDVRDNSGGYIHVMRNIIALFQDGGSIGASVGRRDREEQRIPRGQTIPGLTDIPVVVLVSDETASAAEMFAAGMRVLRQATIVGVPSAGNTENLYGYEFSDGSRLLLAQVAYQLPDGTLIEGTGVVPDVLIEAEWWRFPPEEDPQLQAAINLLK</sequence>
<dbReference type="CDD" id="cd07562">
    <property type="entry name" value="Peptidase_S41_TRI"/>
    <property type="match status" value="1"/>
</dbReference>
<dbReference type="GO" id="GO:0030288">
    <property type="term" value="C:outer membrane-bounded periplasmic space"/>
    <property type="evidence" value="ECO:0007669"/>
    <property type="project" value="TreeGrafter"/>
</dbReference>
<dbReference type="GO" id="GO:0004175">
    <property type="term" value="F:endopeptidase activity"/>
    <property type="evidence" value="ECO:0007669"/>
    <property type="project" value="TreeGrafter"/>
</dbReference>
<dbReference type="CDD" id="cd06782">
    <property type="entry name" value="cpPDZ_CPP-like"/>
    <property type="match status" value="1"/>
</dbReference>
<dbReference type="Pfam" id="PF03572">
    <property type="entry name" value="Peptidase_S41"/>
    <property type="match status" value="1"/>
</dbReference>
<evidence type="ECO:0000259" key="1">
    <source>
        <dbReference type="PROSITE" id="PS50106"/>
    </source>
</evidence>
<dbReference type="InterPro" id="IPR041489">
    <property type="entry name" value="PDZ_6"/>
</dbReference>
<dbReference type="Gene3D" id="3.90.226.10">
    <property type="entry name" value="2-enoyl-CoA Hydratase, Chain A, domain 1"/>
    <property type="match status" value="1"/>
</dbReference>
<dbReference type="InterPro" id="IPR001478">
    <property type="entry name" value="PDZ"/>
</dbReference>
<dbReference type="Gene3D" id="2.30.42.10">
    <property type="match status" value="1"/>
</dbReference>
<dbReference type="EMBL" id="LWQS01000053">
    <property type="protein sequence ID" value="OAN45531.1"/>
    <property type="molecule type" value="Genomic_DNA"/>
</dbReference>
<dbReference type="InterPro" id="IPR028204">
    <property type="entry name" value="Tricorn_C1"/>
</dbReference>
<dbReference type="InterPro" id="IPR005151">
    <property type="entry name" value="Tail-specific_protease"/>
</dbReference>
<dbReference type="InterPro" id="IPR029045">
    <property type="entry name" value="ClpP/crotonase-like_dom_sf"/>
</dbReference>
<dbReference type="PROSITE" id="PS51257">
    <property type="entry name" value="PROKAR_LIPOPROTEIN"/>
    <property type="match status" value="1"/>
</dbReference>
<dbReference type="GO" id="GO:0007165">
    <property type="term" value="P:signal transduction"/>
    <property type="evidence" value="ECO:0007669"/>
    <property type="project" value="TreeGrafter"/>
</dbReference>
<dbReference type="GO" id="GO:0008236">
    <property type="term" value="F:serine-type peptidase activity"/>
    <property type="evidence" value="ECO:0007669"/>
    <property type="project" value="InterPro"/>
</dbReference>
<organism evidence="2 3">
    <name type="scientific">Chloroflexus islandicus</name>
    <dbReference type="NCBI Taxonomy" id="1707952"/>
    <lineage>
        <taxon>Bacteria</taxon>
        <taxon>Bacillati</taxon>
        <taxon>Chloroflexota</taxon>
        <taxon>Chloroflexia</taxon>
        <taxon>Chloroflexales</taxon>
        <taxon>Chloroflexineae</taxon>
        <taxon>Chloroflexaceae</taxon>
        <taxon>Chloroflexus</taxon>
    </lineage>
</organism>
<comment type="caution">
    <text evidence="2">The sequence shown here is derived from an EMBL/GenBank/DDBJ whole genome shotgun (WGS) entry which is preliminary data.</text>
</comment>
<feature type="domain" description="PDZ" evidence="1">
    <location>
        <begin position="170"/>
        <end position="215"/>
    </location>
</feature>
<accession>A0A178M9S2</accession>
<keyword evidence="3" id="KW-1185">Reference proteome</keyword>
<dbReference type="PROSITE" id="PS50106">
    <property type="entry name" value="PDZ"/>
    <property type="match status" value="1"/>
</dbReference>
<dbReference type="SMART" id="SM00228">
    <property type="entry name" value="PDZ"/>
    <property type="match status" value="1"/>
</dbReference>
<dbReference type="OrthoDB" id="140998at2"/>
<dbReference type="SMART" id="SM00245">
    <property type="entry name" value="TSPc"/>
    <property type="match status" value="1"/>
</dbReference>
<dbReference type="Proteomes" id="UP000078287">
    <property type="component" value="Unassembled WGS sequence"/>
</dbReference>
<dbReference type="SUPFAM" id="SSF50156">
    <property type="entry name" value="PDZ domain-like"/>
    <property type="match status" value="1"/>
</dbReference>
<proteinExistence type="predicted"/>
<dbReference type="PANTHER" id="PTHR32060">
    <property type="entry name" value="TAIL-SPECIFIC PROTEASE"/>
    <property type="match status" value="1"/>
</dbReference>
<dbReference type="Gene3D" id="3.30.750.44">
    <property type="match status" value="1"/>
</dbReference>
<dbReference type="SUPFAM" id="SSF52096">
    <property type="entry name" value="ClpP/crotonase"/>
    <property type="match status" value="1"/>
</dbReference>